<keyword evidence="2" id="KW-0378">Hydrolase</keyword>
<dbReference type="PANTHER" id="PTHR43283">
    <property type="entry name" value="BETA-LACTAMASE-RELATED"/>
    <property type="match status" value="1"/>
</dbReference>
<evidence type="ECO:0000313" key="4">
    <source>
        <dbReference type="EMBL" id="KAF2652332.1"/>
    </source>
</evidence>
<dbReference type="GO" id="GO:0016787">
    <property type="term" value="F:hydrolase activity"/>
    <property type="evidence" value="ECO:0007669"/>
    <property type="project" value="UniProtKB-KW"/>
</dbReference>
<dbReference type="OrthoDB" id="428260at2759"/>
<comment type="similarity">
    <text evidence="1">Belongs to the class-A beta-lactamase family.</text>
</comment>
<dbReference type="SUPFAM" id="SSF56601">
    <property type="entry name" value="beta-lactamase/transpeptidase-like"/>
    <property type="match status" value="1"/>
</dbReference>
<dbReference type="AlphaFoldDB" id="A0A6A6SXL2"/>
<dbReference type="InterPro" id="IPR001466">
    <property type="entry name" value="Beta-lactam-related"/>
</dbReference>
<dbReference type="EMBL" id="MU004404">
    <property type="protein sequence ID" value="KAF2652332.1"/>
    <property type="molecule type" value="Genomic_DNA"/>
</dbReference>
<evidence type="ECO:0000256" key="1">
    <source>
        <dbReference type="ARBA" id="ARBA00009009"/>
    </source>
</evidence>
<proteinExistence type="inferred from homology"/>
<dbReference type="InterPro" id="IPR012338">
    <property type="entry name" value="Beta-lactam/transpept-like"/>
</dbReference>
<keyword evidence="5" id="KW-1185">Reference proteome</keyword>
<dbReference type="Pfam" id="PF00144">
    <property type="entry name" value="Beta-lactamase"/>
    <property type="match status" value="1"/>
</dbReference>
<dbReference type="InterPro" id="IPR050789">
    <property type="entry name" value="Diverse_Enzym_Activities"/>
</dbReference>
<protein>
    <submittedName>
        <fullName evidence="4">Beta-lactamase/transpeptidase-like protein</fullName>
    </submittedName>
</protein>
<reference evidence="4" key="1">
    <citation type="journal article" date="2020" name="Stud. Mycol.">
        <title>101 Dothideomycetes genomes: a test case for predicting lifestyles and emergence of pathogens.</title>
        <authorList>
            <person name="Haridas S."/>
            <person name="Albert R."/>
            <person name="Binder M."/>
            <person name="Bloem J."/>
            <person name="Labutti K."/>
            <person name="Salamov A."/>
            <person name="Andreopoulos B."/>
            <person name="Baker S."/>
            <person name="Barry K."/>
            <person name="Bills G."/>
            <person name="Bluhm B."/>
            <person name="Cannon C."/>
            <person name="Castanera R."/>
            <person name="Culley D."/>
            <person name="Daum C."/>
            <person name="Ezra D."/>
            <person name="Gonzalez J."/>
            <person name="Henrissat B."/>
            <person name="Kuo A."/>
            <person name="Liang C."/>
            <person name="Lipzen A."/>
            <person name="Lutzoni F."/>
            <person name="Magnuson J."/>
            <person name="Mondo S."/>
            <person name="Nolan M."/>
            <person name="Ohm R."/>
            <person name="Pangilinan J."/>
            <person name="Park H.-J."/>
            <person name="Ramirez L."/>
            <person name="Alfaro M."/>
            <person name="Sun H."/>
            <person name="Tritt A."/>
            <person name="Yoshinaga Y."/>
            <person name="Zwiers L.-H."/>
            <person name="Turgeon B."/>
            <person name="Goodwin S."/>
            <person name="Spatafora J."/>
            <person name="Crous P."/>
            <person name="Grigoriev I."/>
        </authorList>
    </citation>
    <scope>NUCLEOTIDE SEQUENCE</scope>
    <source>
        <strain evidence="4">CBS 122681</strain>
    </source>
</reference>
<sequence>MLDFEQFIETAVANEDIPGCVLLASSRDGSFTYTKTFGKRSMHPDRNQLPLRLDSVMWIASCTKLMTSICALQLVERGHLTLDEPVCTHIPELKDRAVITGFQDDGTPIEEPHKTPITLRLLLTHCSGIAYDVMHPNLIQWNAYHKRTTSPSGKILERYDHPLGFEPGTSWMYGPGIDFAGLLIERVTKLSLEDYMRANIWEPLGIKDMTFHLSQRPDLAQRMADMSKRASDGGKAVFTDERQSYHNEKMEESEDCFGGHGIMTSPEEYFKVLRAVLTTEEDERILKRGTVKMMFEPQMGEGGKAMLGIVCKSGEIVNNAMGGVPMELERDYGLGSMLLCGDEPGARTKGTLIWGGLPNLYWFVDPTTGLAGLYAGQVVPYGDAKSAAVCRKFEAGVYELYEKSKRTNSNL</sequence>
<evidence type="ECO:0000313" key="5">
    <source>
        <dbReference type="Proteomes" id="UP000799324"/>
    </source>
</evidence>
<evidence type="ECO:0000256" key="2">
    <source>
        <dbReference type="ARBA" id="ARBA00022801"/>
    </source>
</evidence>
<organism evidence="4 5">
    <name type="scientific">Lophiostoma macrostomum CBS 122681</name>
    <dbReference type="NCBI Taxonomy" id="1314788"/>
    <lineage>
        <taxon>Eukaryota</taxon>
        <taxon>Fungi</taxon>
        <taxon>Dikarya</taxon>
        <taxon>Ascomycota</taxon>
        <taxon>Pezizomycotina</taxon>
        <taxon>Dothideomycetes</taxon>
        <taxon>Pleosporomycetidae</taxon>
        <taxon>Pleosporales</taxon>
        <taxon>Lophiostomataceae</taxon>
        <taxon>Lophiostoma</taxon>
    </lineage>
</organism>
<name>A0A6A6SXL2_9PLEO</name>
<dbReference type="Proteomes" id="UP000799324">
    <property type="component" value="Unassembled WGS sequence"/>
</dbReference>
<evidence type="ECO:0000259" key="3">
    <source>
        <dbReference type="Pfam" id="PF00144"/>
    </source>
</evidence>
<feature type="domain" description="Beta-lactamase-related" evidence="3">
    <location>
        <begin position="4"/>
        <end position="374"/>
    </location>
</feature>
<accession>A0A6A6SXL2</accession>
<gene>
    <name evidence="4" type="ORF">K491DRAFT_695653</name>
</gene>
<dbReference type="Gene3D" id="3.40.710.10">
    <property type="entry name" value="DD-peptidase/beta-lactamase superfamily"/>
    <property type="match status" value="1"/>
</dbReference>
<dbReference type="PANTHER" id="PTHR43283:SF17">
    <property type="entry name" value="(LOVD), PUTATIVE (AFU_ORTHOLOGUE AFUA_5G00920)-RELATED"/>
    <property type="match status" value="1"/>
</dbReference>